<keyword evidence="2" id="KW-1185">Reference proteome</keyword>
<gene>
    <name evidence="1" type="ORF">HHI36_006766</name>
</gene>
<sequence length="101" mass="11811">MIMTHTNEEIKSNQKSVDDETFTKIGYIEELEALLSHFIHGALKKDNHLSTTMLFTPSHCGRWYRSARSIKWLEFLVRLAFGLTTRYQGTMIMFELQTPNI</sequence>
<proteinExistence type="predicted"/>
<evidence type="ECO:0000313" key="2">
    <source>
        <dbReference type="Proteomes" id="UP001516400"/>
    </source>
</evidence>
<protein>
    <submittedName>
        <fullName evidence="1">Uncharacterized protein</fullName>
    </submittedName>
</protein>
<dbReference type="AlphaFoldDB" id="A0ABD2NY53"/>
<name>A0ABD2NY53_9CUCU</name>
<organism evidence="1 2">
    <name type="scientific">Cryptolaemus montrouzieri</name>
    <dbReference type="NCBI Taxonomy" id="559131"/>
    <lineage>
        <taxon>Eukaryota</taxon>
        <taxon>Metazoa</taxon>
        <taxon>Ecdysozoa</taxon>
        <taxon>Arthropoda</taxon>
        <taxon>Hexapoda</taxon>
        <taxon>Insecta</taxon>
        <taxon>Pterygota</taxon>
        <taxon>Neoptera</taxon>
        <taxon>Endopterygota</taxon>
        <taxon>Coleoptera</taxon>
        <taxon>Polyphaga</taxon>
        <taxon>Cucujiformia</taxon>
        <taxon>Coccinelloidea</taxon>
        <taxon>Coccinellidae</taxon>
        <taxon>Scymninae</taxon>
        <taxon>Scymnini</taxon>
        <taxon>Cryptolaemus</taxon>
    </lineage>
</organism>
<evidence type="ECO:0000313" key="1">
    <source>
        <dbReference type="EMBL" id="KAL3283627.1"/>
    </source>
</evidence>
<accession>A0ABD2NY53</accession>
<dbReference type="EMBL" id="JABFTP020000144">
    <property type="protein sequence ID" value="KAL3283627.1"/>
    <property type="molecule type" value="Genomic_DNA"/>
</dbReference>
<comment type="caution">
    <text evidence="1">The sequence shown here is derived from an EMBL/GenBank/DDBJ whole genome shotgun (WGS) entry which is preliminary data.</text>
</comment>
<reference evidence="1 2" key="1">
    <citation type="journal article" date="2021" name="BMC Biol.">
        <title>Horizontally acquired antibacterial genes associated with adaptive radiation of ladybird beetles.</title>
        <authorList>
            <person name="Li H.S."/>
            <person name="Tang X.F."/>
            <person name="Huang Y.H."/>
            <person name="Xu Z.Y."/>
            <person name="Chen M.L."/>
            <person name="Du X.Y."/>
            <person name="Qiu B.Y."/>
            <person name="Chen P.T."/>
            <person name="Zhang W."/>
            <person name="Slipinski A."/>
            <person name="Escalona H.E."/>
            <person name="Waterhouse R.M."/>
            <person name="Zwick A."/>
            <person name="Pang H."/>
        </authorList>
    </citation>
    <scope>NUCLEOTIDE SEQUENCE [LARGE SCALE GENOMIC DNA]</scope>
    <source>
        <strain evidence="1">SYSU2018</strain>
    </source>
</reference>
<dbReference type="Proteomes" id="UP001516400">
    <property type="component" value="Unassembled WGS sequence"/>
</dbReference>